<feature type="compositionally biased region" description="Acidic residues" evidence="1">
    <location>
        <begin position="180"/>
        <end position="196"/>
    </location>
</feature>
<dbReference type="EMBL" id="AJIL01000029">
    <property type="protein sequence ID" value="KNF01407.1"/>
    <property type="molecule type" value="Genomic_DNA"/>
</dbReference>
<reference evidence="3" key="1">
    <citation type="submission" date="2014-03" db="EMBL/GenBank/DDBJ databases">
        <title>The Genome Sequence of Puccinia striiformis f. sp. tritici PST-78.</title>
        <authorList>
            <consortium name="The Broad Institute Genome Sequencing Platform"/>
            <person name="Cuomo C."/>
            <person name="Hulbert S."/>
            <person name="Chen X."/>
            <person name="Walker B."/>
            <person name="Young S.K."/>
            <person name="Zeng Q."/>
            <person name="Gargeya S."/>
            <person name="Fitzgerald M."/>
            <person name="Haas B."/>
            <person name="Abouelleil A."/>
            <person name="Alvarado L."/>
            <person name="Arachchi H.M."/>
            <person name="Berlin A.M."/>
            <person name="Chapman S.B."/>
            <person name="Goldberg J."/>
            <person name="Griggs A."/>
            <person name="Gujja S."/>
            <person name="Hansen M."/>
            <person name="Howarth C."/>
            <person name="Imamovic A."/>
            <person name="Larimer J."/>
            <person name="McCowan C."/>
            <person name="Montmayeur A."/>
            <person name="Murphy C."/>
            <person name="Neiman D."/>
            <person name="Pearson M."/>
            <person name="Priest M."/>
            <person name="Roberts A."/>
            <person name="Saif S."/>
            <person name="Shea T."/>
            <person name="Sisk P."/>
            <person name="Sykes S."/>
            <person name="Wortman J."/>
            <person name="Nusbaum C."/>
            <person name="Birren B."/>
        </authorList>
    </citation>
    <scope>NUCLEOTIDE SEQUENCE [LARGE SCALE GENOMIC DNA]</scope>
    <source>
        <strain evidence="3">race PST-78</strain>
    </source>
</reference>
<feature type="region of interest" description="Disordered" evidence="1">
    <location>
        <begin position="42"/>
        <end position="95"/>
    </location>
</feature>
<evidence type="ECO:0000313" key="2">
    <source>
        <dbReference type="EMBL" id="KNF01407.1"/>
    </source>
</evidence>
<organism evidence="2 3">
    <name type="scientific">Puccinia striiformis f. sp. tritici PST-78</name>
    <dbReference type="NCBI Taxonomy" id="1165861"/>
    <lineage>
        <taxon>Eukaryota</taxon>
        <taxon>Fungi</taxon>
        <taxon>Dikarya</taxon>
        <taxon>Basidiomycota</taxon>
        <taxon>Pucciniomycotina</taxon>
        <taxon>Pucciniomycetes</taxon>
        <taxon>Pucciniales</taxon>
        <taxon>Pucciniaceae</taxon>
        <taxon>Puccinia</taxon>
    </lineage>
</organism>
<feature type="compositionally biased region" description="Low complexity" evidence="1">
    <location>
        <begin position="136"/>
        <end position="151"/>
    </location>
</feature>
<comment type="caution">
    <text evidence="2">The sequence shown here is derived from an EMBL/GenBank/DDBJ whole genome shotgun (WGS) entry which is preliminary data.</text>
</comment>
<feature type="region of interest" description="Disordered" evidence="1">
    <location>
        <begin position="178"/>
        <end position="201"/>
    </location>
</feature>
<evidence type="ECO:0000256" key="1">
    <source>
        <dbReference type="SAM" id="MobiDB-lite"/>
    </source>
</evidence>
<feature type="region of interest" description="Disordered" evidence="1">
    <location>
        <begin position="110"/>
        <end position="160"/>
    </location>
</feature>
<protein>
    <submittedName>
        <fullName evidence="2">Uncharacterized protein</fullName>
    </submittedName>
</protein>
<keyword evidence="3" id="KW-1185">Reference proteome</keyword>
<dbReference type="Proteomes" id="UP000054564">
    <property type="component" value="Unassembled WGS sequence"/>
</dbReference>
<dbReference type="AlphaFoldDB" id="A0A0L0VQB0"/>
<evidence type="ECO:0000313" key="3">
    <source>
        <dbReference type="Proteomes" id="UP000054564"/>
    </source>
</evidence>
<feature type="compositionally biased region" description="Polar residues" evidence="1">
    <location>
        <begin position="74"/>
        <end position="86"/>
    </location>
</feature>
<dbReference type="OrthoDB" id="2501106at2759"/>
<feature type="compositionally biased region" description="Polar residues" evidence="1">
    <location>
        <begin position="111"/>
        <end position="126"/>
    </location>
</feature>
<name>A0A0L0VQB0_9BASI</name>
<gene>
    <name evidence="2" type="ORF">PSTG_05195</name>
</gene>
<accession>A0A0L0VQB0</accession>
<sequence>MAQSSSNSIQYTQFPTYRRSILFRPTLTHSFTDSHLSHLRQAHDHGPFQGQSKRKPNLLHPSKLQRTPLKPCLSPQSPTPSSISRQSKIKSESRLRKNLSDLESRLDDLQCSRTSSIPPSPLSSVFSPYPSRRRSIATAPSPSSSSASNHARSIERNKKHPRIDNEILGIFLNNNGGYLDDSDDSADDDDQDDQEEAPPNQLARFAFSRPPLTPLIPQTDQQHNLSRSVTSTRNRIIKSHSIQRIVARDALNRRSLSINVS</sequence>
<proteinExistence type="predicted"/>